<dbReference type="RefSeq" id="WP_214646955.1">
    <property type="nucleotide sequence ID" value="NZ_CAPYQC010000011.1"/>
</dbReference>
<dbReference type="Gene3D" id="3.30.70.920">
    <property type="match status" value="1"/>
</dbReference>
<evidence type="ECO:0000313" key="2">
    <source>
        <dbReference type="EMBL" id="MBB3170289.1"/>
    </source>
</evidence>
<comment type="function">
    <text evidence="1">Chaperone for NapA, the catalytic subunit of the periplasmic nitrate reductase. It binds directly and specifically to the twin-arginine signal peptide of NapA, preventing premature interaction with the Tat translocase and premature export.</text>
</comment>
<dbReference type="GO" id="GO:0005048">
    <property type="term" value="F:signal sequence binding"/>
    <property type="evidence" value="ECO:0007669"/>
    <property type="project" value="UniProtKB-UniRule"/>
</dbReference>
<name>A0A7W5CZV2_9ACTN</name>
<evidence type="ECO:0000313" key="3">
    <source>
        <dbReference type="Proteomes" id="UP000530850"/>
    </source>
</evidence>
<dbReference type="Proteomes" id="UP000530850">
    <property type="component" value="Unassembled WGS sequence"/>
</dbReference>
<comment type="subcellular location">
    <subcellularLocation>
        <location evidence="1">Cytoplasm</location>
    </subcellularLocation>
</comment>
<comment type="caution">
    <text evidence="2">The sequence shown here is derived from an EMBL/GenBank/DDBJ whole genome shotgun (WGS) entry which is preliminary data.</text>
</comment>
<dbReference type="HAMAP" id="MF_02200">
    <property type="entry name" value="NapD"/>
    <property type="match status" value="1"/>
</dbReference>
<accession>A0A7W5CZV2</accession>
<dbReference type="GeneID" id="93357124"/>
<dbReference type="AlphaFoldDB" id="A0A7W5CZV2"/>
<dbReference type="GO" id="GO:0051224">
    <property type="term" value="P:negative regulation of protein transport"/>
    <property type="evidence" value="ECO:0007669"/>
    <property type="project" value="UniProtKB-UniRule"/>
</dbReference>
<protein>
    <recommendedName>
        <fullName evidence="1">Chaperone NapD</fullName>
    </recommendedName>
    <alternativeName>
        <fullName evidence="1">NapA signal peptide-binding chaperone NapD</fullName>
    </alternativeName>
</protein>
<dbReference type="EMBL" id="JACHYA010000001">
    <property type="protein sequence ID" value="MBB3170289.1"/>
    <property type="molecule type" value="Genomic_DNA"/>
</dbReference>
<keyword evidence="1" id="KW-0963">Cytoplasm</keyword>
<gene>
    <name evidence="1" type="primary">napD</name>
    <name evidence="2" type="ORF">FHR31_000069</name>
</gene>
<dbReference type="Pfam" id="PF03927">
    <property type="entry name" value="NapD"/>
    <property type="match status" value="1"/>
</dbReference>
<reference evidence="2 3" key="1">
    <citation type="submission" date="2020-08" db="EMBL/GenBank/DDBJ databases">
        <title>Sequencing the genomes of 1000 actinobacteria strains.</title>
        <authorList>
            <person name="Klenk H.-P."/>
        </authorList>
    </citation>
    <scope>NUCLEOTIDE SEQUENCE [LARGE SCALE GENOMIC DNA]</scope>
    <source>
        <strain evidence="2 3">DSM 22242</strain>
    </source>
</reference>
<keyword evidence="1" id="KW-0143">Chaperone</keyword>
<dbReference type="GO" id="GO:0005737">
    <property type="term" value="C:cytoplasm"/>
    <property type="evidence" value="ECO:0007669"/>
    <property type="project" value="UniProtKB-SubCell"/>
</dbReference>
<dbReference type="InterPro" id="IPR005623">
    <property type="entry name" value="Chaperone_NapD_NO3_reduct"/>
</dbReference>
<organism evidence="2 3">
    <name type="scientific">Parvibacter caecicola</name>
    <dbReference type="NCBI Taxonomy" id="747645"/>
    <lineage>
        <taxon>Bacteria</taxon>
        <taxon>Bacillati</taxon>
        <taxon>Actinomycetota</taxon>
        <taxon>Coriobacteriia</taxon>
        <taxon>Coriobacteriales</taxon>
        <taxon>Coriobacteriaceae</taxon>
        <taxon>Parvibacter</taxon>
    </lineage>
</organism>
<proteinExistence type="inferred from homology"/>
<sequence>MSDENLSMNDEPVVISSLVVETVSGKTAAVAADLAAREGVEVHETQGHKLVVTIEAATTGASHAVASGFAAVPGVTGVNLVYCNFEDEFAGR</sequence>
<comment type="similarity">
    <text evidence="1">Belongs to the NapD family.</text>
</comment>
<comment type="subunit">
    <text evidence="1">Interacts with the cytoplasmic NapA precursor.</text>
</comment>
<evidence type="ECO:0000256" key="1">
    <source>
        <dbReference type="HAMAP-Rule" id="MF_02200"/>
    </source>
</evidence>